<gene>
    <name evidence="2" type="ORF">GCM10008967_03510</name>
</gene>
<evidence type="ECO:0000313" key="2">
    <source>
        <dbReference type="EMBL" id="GAA0316231.1"/>
    </source>
</evidence>
<accession>A0ABN0VSH7</accession>
<proteinExistence type="predicted"/>
<dbReference type="PANTHER" id="PTHR11014:SF122">
    <property type="entry name" value="AMIDOHYDROLASE AMHX"/>
    <property type="match status" value="1"/>
</dbReference>
<dbReference type="InterPro" id="IPR036264">
    <property type="entry name" value="Bact_exopeptidase_dim_dom"/>
</dbReference>
<protein>
    <submittedName>
        <fullName evidence="2">M20 peptidase aminoacylase family protein</fullName>
    </submittedName>
</protein>
<dbReference type="InterPro" id="IPR002933">
    <property type="entry name" value="Peptidase_M20"/>
</dbReference>
<keyword evidence="3" id="KW-1185">Reference proteome</keyword>
<dbReference type="InterPro" id="IPR017439">
    <property type="entry name" value="Amidohydrolase"/>
</dbReference>
<dbReference type="Pfam" id="PF01546">
    <property type="entry name" value="Peptidase_M20"/>
    <property type="match status" value="1"/>
</dbReference>
<dbReference type="CDD" id="cd08018">
    <property type="entry name" value="M20_Acy1_amhX-like"/>
    <property type="match status" value="1"/>
</dbReference>
<dbReference type="Pfam" id="PF07687">
    <property type="entry name" value="M20_dimer"/>
    <property type="match status" value="1"/>
</dbReference>
<dbReference type="InterPro" id="IPR011650">
    <property type="entry name" value="Peptidase_M20_dimer"/>
</dbReference>
<name>A0ABN0VSH7_9BACI</name>
<dbReference type="EMBL" id="BAAADJ010000004">
    <property type="protein sequence ID" value="GAA0316231.1"/>
    <property type="molecule type" value="Genomic_DNA"/>
</dbReference>
<dbReference type="Proteomes" id="UP001500782">
    <property type="component" value="Unassembled WGS sequence"/>
</dbReference>
<feature type="domain" description="Peptidase M20 dimerisation" evidence="1">
    <location>
        <begin position="168"/>
        <end position="255"/>
    </location>
</feature>
<dbReference type="NCBIfam" id="TIGR01891">
    <property type="entry name" value="amidohydrolases"/>
    <property type="match status" value="1"/>
</dbReference>
<organism evidence="2 3">
    <name type="scientific">Bacillus carboniphilus</name>
    <dbReference type="NCBI Taxonomy" id="86663"/>
    <lineage>
        <taxon>Bacteria</taxon>
        <taxon>Bacillati</taxon>
        <taxon>Bacillota</taxon>
        <taxon>Bacilli</taxon>
        <taxon>Bacillales</taxon>
        <taxon>Bacillaceae</taxon>
        <taxon>Bacillus</taxon>
    </lineage>
</organism>
<dbReference type="SUPFAM" id="SSF53187">
    <property type="entry name" value="Zn-dependent exopeptidases"/>
    <property type="match status" value="1"/>
</dbReference>
<evidence type="ECO:0000259" key="1">
    <source>
        <dbReference type="Pfam" id="PF07687"/>
    </source>
</evidence>
<dbReference type="SUPFAM" id="SSF55031">
    <property type="entry name" value="Bacterial exopeptidase dimerisation domain"/>
    <property type="match status" value="1"/>
</dbReference>
<sequence>MNESIKQKIQEIFNHLHAHPEVSWKEFQTTEYIAAILRENGCRVQTFDDCTGVIGELGQGLPVVAVRADIDALWQEVDGEFRANHSCGHDAHMAMVLGVMYALKDKPIQGTVRFIFQPAEEKGTGALTLVDKGVVDDVDYLYGVHLRPIQEIPNGTAAPAIHHGAARFVQGKITGDDCHGARPHLGANAIEVGADLVKMIQGMHMDPMVPHSAKMTAFQAGGESSNIIPGSATFSLDLRSQSNDVMEAMMEKIEAGVKLLENHHGVSIQLEVKANVAAAVSNDDATQHMQRAITSILGEENTKDPLVTTGGDDFHFYTIKRPNLKATMLGLGCDLEPGLHHPLMTFNHEALKTGTEILTKVILDTLNSSK</sequence>
<dbReference type="InterPro" id="IPR037484">
    <property type="entry name" value="AmhX-like"/>
</dbReference>
<dbReference type="Gene3D" id="3.40.630.10">
    <property type="entry name" value="Zn peptidases"/>
    <property type="match status" value="1"/>
</dbReference>
<dbReference type="Gene3D" id="3.30.70.360">
    <property type="match status" value="1"/>
</dbReference>
<dbReference type="PANTHER" id="PTHR11014">
    <property type="entry name" value="PEPTIDASE M20 FAMILY MEMBER"/>
    <property type="match status" value="1"/>
</dbReference>
<reference evidence="2 3" key="1">
    <citation type="journal article" date="2019" name="Int. J. Syst. Evol. Microbiol.">
        <title>The Global Catalogue of Microorganisms (GCM) 10K type strain sequencing project: providing services to taxonomists for standard genome sequencing and annotation.</title>
        <authorList>
            <consortium name="The Broad Institute Genomics Platform"/>
            <consortium name="The Broad Institute Genome Sequencing Center for Infectious Disease"/>
            <person name="Wu L."/>
            <person name="Ma J."/>
        </authorList>
    </citation>
    <scope>NUCLEOTIDE SEQUENCE [LARGE SCALE GENOMIC DNA]</scope>
    <source>
        <strain evidence="2 3">JCM 9731</strain>
    </source>
</reference>
<dbReference type="PIRSF" id="PIRSF005962">
    <property type="entry name" value="Pept_M20D_amidohydro"/>
    <property type="match status" value="1"/>
</dbReference>
<evidence type="ECO:0000313" key="3">
    <source>
        <dbReference type="Proteomes" id="UP001500782"/>
    </source>
</evidence>
<comment type="caution">
    <text evidence="2">The sequence shown here is derived from an EMBL/GenBank/DDBJ whole genome shotgun (WGS) entry which is preliminary data.</text>
</comment>